<dbReference type="InterPro" id="IPR043502">
    <property type="entry name" value="DNA/RNA_pol_sf"/>
</dbReference>
<dbReference type="InterPro" id="IPR036895">
    <property type="entry name" value="Uracil-DNA_glycosylase-like_sf"/>
</dbReference>
<evidence type="ECO:0000256" key="1">
    <source>
        <dbReference type="ARBA" id="ARBA00022705"/>
    </source>
</evidence>
<dbReference type="PRINTS" id="PR00868">
    <property type="entry name" value="DNAPOLI"/>
</dbReference>
<feature type="domain" description="DNA-directed DNA polymerase family A palm" evidence="4">
    <location>
        <begin position="782"/>
        <end position="883"/>
    </location>
</feature>
<dbReference type="GO" id="GO:0008408">
    <property type="term" value="F:3'-5' exonuclease activity"/>
    <property type="evidence" value="ECO:0007669"/>
    <property type="project" value="InterPro"/>
</dbReference>
<dbReference type="Pfam" id="PF01612">
    <property type="entry name" value="DNA_pol_A_exo1"/>
    <property type="match status" value="1"/>
</dbReference>
<dbReference type="SUPFAM" id="SSF56672">
    <property type="entry name" value="DNA/RNA polymerases"/>
    <property type="match status" value="1"/>
</dbReference>
<dbReference type="GO" id="GO:0003677">
    <property type="term" value="F:DNA binding"/>
    <property type="evidence" value="ECO:0007669"/>
    <property type="project" value="InterPro"/>
</dbReference>
<proteinExistence type="predicted"/>
<feature type="coiled-coil region" evidence="3">
    <location>
        <begin position="187"/>
        <end position="214"/>
    </location>
</feature>
<evidence type="ECO:0000256" key="2">
    <source>
        <dbReference type="ARBA" id="ARBA00023109"/>
    </source>
</evidence>
<dbReference type="GO" id="GO:0003887">
    <property type="term" value="F:DNA-directed DNA polymerase activity"/>
    <property type="evidence" value="ECO:0007669"/>
    <property type="project" value="InterPro"/>
</dbReference>
<keyword evidence="1" id="KW-0235">DNA replication</keyword>
<dbReference type="InterPro" id="IPR001098">
    <property type="entry name" value="DNA-dir_DNA_pol_A_palm_dom"/>
</dbReference>
<dbReference type="Pfam" id="PF00476">
    <property type="entry name" value="DNA_pol_A"/>
    <property type="match status" value="1"/>
</dbReference>
<dbReference type="SMART" id="SM00482">
    <property type="entry name" value="POLAc"/>
    <property type="match status" value="1"/>
</dbReference>
<accession>A0AA96KRB1</accession>
<dbReference type="Gene3D" id="3.30.70.370">
    <property type="match status" value="1"/>
</dbReference>
<dbReference type="InterPro" id="IPR036397">
    <property type="entry name" value="RNaseH_sf"/>
</dbReference>
<sequence>MSLKVLFLQEHLRENHIKKTDQYDGFKNVFLQTEAGKILRALAENPDGLALTKNDYYIDYAYEQIPQVLQRDKYNRATKYKKIGVTEAKKEYPFLYERIVREKPDIIVPTGAVGLKALTGGAKIGAARGVPVKVTITADNNTERKEFTPELQAAYEAEHTQLAGRIQVAEEQLEYFLRAYQDRLKDSKSLQEELNSHHNTIDQAQQALKELDNRYREYLPQSEDNSHTCWVLPMYSIEYMMVVPDIQNFVQTDFVTLQKFLEKGEEAFNSKPVDYEHVESIERVREIFNKEIPNAPIVSWDLETNTLRPEVAGAKPLVISLSWAEGTGVTIPLEHKEFTWLPGHLAEIYQYIQAFVASPDIVKVGHNLQFDVRFLRLTKGFDDFHNNRDTKIMYWLLVSQDSKVSRQLSDITYEFTDMGGYDKPLEDYKVEYQKKWKAKEAARIKAAKAEQKAKEDQMKKEYKEQVKLERENARRENRSPVDIPEPVFEKVDFGKATERANEIDGSDFNYEWFPLKEILSPYASGDVDVCLRVHNKLDAVGQLPENQKIRYLYTQHYPEMTDALAYIEANGIKMDIEYVEQIIESYTAEEERLLAVLREFPLVKRLENELQELYEIGIAEWSKPPNLRDKDKAKLRDKYKDPEDRIFSPNSSLHKQKVLLEYTGIKLPFNKEYLVKSAAENDIQEDEVEWHHYKVDTKATLPYLRDNVEELSEMADLLLTHSAVKTRKQNFTYKLLALKDANDIVHGGFNSTGTATTRLSSSKPNMQQLPRKVEDIHRFDYKNPIKRMFVTSFEDGALLQLDYSSLEARILALAAGDEDMTQAFLDGADPHRETAALVFNVPPEEVTGDQRSTAKATTFGLAYGKLFAVVKRGELTNVRCLQNAG</sequence>
<protein>
    <submittedName>
        <fullName evidence="5">DNA polymerase I</fullName>
    </submittedName>
</protein>
<evidence type="ECO:0000256" key="3">
    <source>
        <dbReference type="SAM" id="Coils"/>
    </source>
</evidence>
<dbReference type="InterPro" id="IPR002298">
    <property type="entry name" value="DNA_polymerase_A"/>
</dbReference>
<name>A0AA96KRB1_9CAUD</name>
<reference evidence="5" key="1">
    <citation type="submission" date="2023-04" db="EMBL/GenBank/DDBJ databases">
        <authorList>
            <person name="Zhang X."/>
        </authorList>
    </citation>
    <scope>NUCLEOTIDE SEQUENCE</scope>
</reference>
<dbReference type="PANTHER" id="PTHR10133:SF27">
    <property type="entry name" value="DNA POLYMERASE NU"/>
    <property type="match status" value="1"/>
</dbReference>
<organism evidence="5">
    <name type="scientific">Bacillus phage SDFMU_Pbc</name>
    <dbReference type="NCBI Taxonomy" id="3076135"/>
    <lineage>
        <taxon>Viruses</taxon>
        <taxon>Duplodnaviria</taxon>
        <taxon>Heunggongvirae</taxon>
        <taxon>Uroviricota</taxon>
        <taxon>Caudoviricetes</taxon>
        <taxon>Herelleviridae</taxon>
        <taxon>Bastillevirinae</taxon>
        <taxon>Agatevirus</taxon>
        <taxon>Agatevirus agate</taxon>
    </lineage>
</organism>
<dbReference type="InterPro" id="IPR012337">
    <property type="entry name" value="RNaseH-like_sf"/>
</dbReference>
<dbReference type="EMBL" id="OQ884030">
    <property type="protein sequence ID" value="WNO29877.1"/>
    <property type="molecule type" value="Genomic_DNA"/>
</dbReference>
<dbReference type="SUPFAM" id="SSF53098">
    <property type="entry name" value="Ribonuclease H-like"/>
    <property type="match status" value="1"/>
</dbReference>
<evidence type="ECO:0000259" key="4">
    <source>
        <dbReference type="SMART" id="SM00482"/>
    </source>
</evidence>
<dbReference type="GO" id="GO:0039693">
    <property type="term" value="P:viral DNA genome replication"/>
    <property type="evidence" value="ECO:0007669"/>
    <property type="project" value="UniProtKB-KW"/>
</dbReference>
<evidence type="ECO:0000313" key="5">
    <source>
        <dbReference type="EMBL" id="WNO29877.1"/>
    </source>
</evidence>
<dbReference type="Gene3D" id="3.30.420.10">
    <property type="entry name" value="Ribonuclease H-like superfamily/Ribonuclease H"/>
    <property type="match status" value="1"/>
</dbReference>
<dbReference type="PANTHER" id="PTHR10133">
    <property type="entry name" value="DNA POLYMERASE I"/>
    <property type="match status" value="1"/>
</dbReference>
<dbReference type="InterPro" id="IPR002562">
    <property type="entry name" value="3'-5'_exonuclease_dom"/>
</dbReference>
<keyword evidence="2" id="KW-1194">Viral DNA replication</keyword>
<dbReference type="GO" id="GO:0006261">
    <property type="term" value="P:DNA-templated DNA replication"/>
    <property type="evidence" value="ECO:0007669"/>
    <property type="project" value="InterPro"/>
</dbReference>
<dbReference type="Gene3D" id="3.40.470.10">
    <property type="entry name" value="Uracil-DNA glycosylase-like domain"/>
    <property type="match status" value="1"/>
</dbReference>
<dbReference type="GO" id="GO:0006302">
    <property type="term" value="P:double-strand break repair"/>
    <property type="evidence" value="ECO:0007669"/>
    <property type="project" value="TreeGrafter"/>
</dbReference>
<keyword evidence="3" id="KW-0175">Coiled coil</keyword>
<dbReference type="Gene3D" id="1.10.150.20">
    <property type="entry name" value="5' to 3' exonuclease, C-terminal subdomain"/>
    <property type="match status" value="1"/>
</dbReference>
<feature type="coiled-coil region" evidence="3">
    <location>
        <begin position="437"/>
        <end position="479"/>
    </location>
</feature>